<feature type="compositionally biased region" description="Polar residues" evidence="1">
    <location>
        <begin position="8"/>
        <end position="26"/>
    </location>
</feature>
<comment type="caution">
    <text evidence="2">The sequence shown here is derived from an EMBL/GenBank/DDBJ whole genome shotgun (WGS) entry which is preliminary data.</text>
</comment>
<feature type="region of interest" description="Disordered" evidence="1">
    <location>
        <begin position="1"/>
        <end position="38"/>
    </location>
</feature>
<reference evidence="2 3" key="1">
    <citation type="journal article" date="2018" name="Evol. Lett.">
        <title>Horizontal gene cluster transfer increased hallucinogenic mushroom diversity.</title>
        <authorList>
            <person name="Reynolds H.T."/>
            <person name="Vijayakumar V."/>
            <person name="Gluck-Thaler E."/>
            <person name="Korotkin H.B."/>
            <person name="Matheny P.B."/>
            <person name="Slot J.C."/>
        </authorList>
    </citation>
    <scope>NUCLEOTIDE SEQUENCE [LARGE SCALE GENOMIC DNA]</scope>
    <source>
        <strain evidence="2 3">2629</strain>
    </source>
</reference>
<name>A0A409YGF0_9AGAR</name>
<dbReference type="EMBL" id="NHTK01001190">
    <property type="protein sequence ID" value="PPR02096.1"/>
    <property type="molecule type" value="Genomic_DNA"/>
</dbReference>
<keyword evidence="3" id="KW-1185">Reference proteome</keyword>
<sequence length="110" mass="12113">MADERNQRATGESLVSSLSNGPSQGQDDNEVYEEIWSPELHTAQDEFAQRLIEANKNAQSELTKILKQMRADKKRRLLGAIAVRILTSLAGQEKLGVPLTPPMGASQLPQ</sequence>
<accession>A0A409YGF0</accession>
<protein>
    <submittedName>
        <fullName evidence="2">Uncharacterized protein</fullName>
    </submittedName>
</protein>
<dbReference type="AlphaFoldDB" id="A0A409YGF0"/>
<evidence type="ECO:0000313" key="3">
    <source>
        <dbReference type="Proteomes" id="UP000284842"/>
    </source>
</evidence>
<evidence type="ECO:0000256" key="1">
    <source>
        <dbReference type="SAM" id="MobiDB-lite"/>
    </source>
</evidence>
<evidence type="ECO:0000313" key="2">
    <source>
        <dbReference type="EMBL" id="PPR02096.1"/>
    </source>
</evidence>
<dbReference type="Proteomes" id="UP000284842">
    <property type="component" value="Unassembled WGS sequence"/>
</dbReference>
<organism evidence="2 3">
    <name type="scientific">Panaeolus cyanescens</name>
    <dbReference type="NCBI Taxonomy" id="181874"/>
    <lineage>
        <taxon>Eukaryota</taxon>
        <taxon>Fungi</taxon>
        <taxon>Dikarya</taxon>
        <taxon>Basidiomycota</taxon>
        <taxon>Agaricomycotina</taxon>
        <taxon>Agaricomycetes</taxon>
        <taxon>Agaricomycetidae</taxon>
        <taxon>Agaricales</taxon>
        <taxon>Agaricineae</taxon>
        <taxon>Galeropsidaceae</taxon>
        <taxon>Panaeolus</taxon>
    </lineage>
</organism>
<gene>
    <name evidence="2" type="ORF">CVT24_011228</name>
</gene>
<proteinExistence type="predicted"/>
<dbReference type="InParanoid" id="A0A409YGF0"/>